<accession>A0A1V3XZJ5</accession>
<name>A0A1V3XZJ5_MYCKA</name>
<dbReference type="Proteomes" id="UP000188532">
    <property type="component" value="Unassembled WGS sequence"/>
</dbReference>
<evidence type="ECO:0000313" key="2">
    <source>
        <dbReference type="Proteomes" id="UP000188532"/>
    </source>
</evidence>
<reference evidence="1 2" key="1">
    <citation type="submission" date="2017-02" db="EMBL/GenBank/DDBJ databases">
        <title>Complete genome sequences of Mycobacterium kansasii strains isolated from rhesus macaques.</title>
        <authorList>
            <person name="Panda A."/>
            <person name="Nagaraj S."/>
            <person name="Zhao X."/>
            <person name="Tettelin H."/>
            <person name="Detolla L.J."/>
        </authorList>
    </citation>
    <scope>NUCLEOTIDE SEQUENCE [LARGE SCALE GENOMIC DNA]</scope>
    <source>
        <strain evidence="1 2">11-3469</strain>
    </source>
</reference>
<gene>
    <name evidence="1" type="ORF">BZL29_1588</name>
</gene>
<proteinExistence type="predicted"/>
<sequence>MNATIRYLMFSVFAVRPGELGEQREAVVDDAAMFFKQQEERGWWCAASTTSPVCGPTLIS</sequence>
<dbReference type="AlphaFoldDB" id="A0A1V3XZJ5"/>
<protein>
    <submittedName>
        <fullName evidence="1">Uncharacterized protein</fullName>
    </submittedName>
</protein>
<evidence type="ECO:0000313" key="1">
    <source>
        <dbReference type="EMBL" id="OOK84679.1"/>
    </source>
</evidence>
<comment type="caution">
    <text evidence="1">The sequence shown here is derived from an EMBL/GenBank/DDBJ whole genome shotgun (WGS) entry which is preliminary data.</text>
</comment>
<dbReference type="EMBL" id="MVBN01000001">
    <property type="protein sequence ID" value="OOK84679.1"/>
    <property type="molecule type" value="Genomic_DNA"/>
</dbReference>
<organism evidence="1 2">
    <name type="scientific">Mycobacterium kansasii</name>
    <dbReference type="NCBI Taxonomy" id="1768"/>
    <lineage>
        <taxon>Bacteria</taxon>
        <taxon>Bacillati</taxon>
        <taxon>Actinomycetota</taxon>
        <taxon>Actinomycetes</taxon>
        <taxon>Mycobacteriales</taxon>
        <taxon>Mycobacteriaceae</taxon>
        <taxon>Mycobacterium</taxon>
    </lineage>
</organism>